<evidence type="ECO:0000259" key="5">
    <source>
        <dbReference type="Pfam" id="PF04376"/>
    </source>
</evidence>
<feature type="non-terminal residue" evidence="7">
    <location>
        <position position="1"/>
    </location>
</feature>
<dbReference type="GO" id="GO:0004057">
    <property type="term" value="F:arginyl-tRNA--protein transferase activity"/>
    <property type="evidence" value="ECO:0007669"/>
    <property type="project" value="UniProtKB-EC"/>
</dbReference>
<evidence type="ECO:0000313" key="8">
    <source>
        <dbReference type="Proteomes" id="UP000193685"/>
    </source>
</evidence>
<dbReference type="RefSeq" id="XP_040721805.1">
    <property type="nucleotide sequence ID" value="XM_040867021.1"/>
</dbReference>
<accession>A0A1Y2EP74</accession>
<organism evidence="7 8">
    <name type="scientific">Protomyces lactucae-debilis</name>
    <dbReference type="NCBI Taxonomy" id="2754530"/>
    <lineage>
        <taxon>Eukaryota</taxon>
        <taxon>Fungi</taxon>
        <taxon>Dikarya</taxon>
        <taxon>Ascomycota</taxon>
        <taxon>Taphrinomycotina</taxon>
        <taxon>Taphrinomycetes</taxon>
        <taxon>Taphrinales</taxon>
        <taxon>Protomycetaceae</taxon>
        <taxon>Protomyces</taxon>
    </lineage>
</organism>
<feature type="non-terminal residue" evidence="7">
    <location>
        <position position="250"/>
    </location>
</feature>
<proteinExistence type="inferred from homology"/>
<dbReference type="Pfam" id="PF04377">
    <property type="entry name" value="ATE_C"/>
    <property type="match status" value="1"/>
</dbReference>
<evidence type="ECO:0000256" key="3">
    <source>
        <dbReference type="ARBA" id="ARBA00022679"/>
    </source>
</evidence>
<sequence>GYCGRQDTSHTFGAWAHSLTVHGYKKMIDHGWRRSGCYIYKPNLVQSCCQLYTIKLNAHAFKANKQQRAAVRKFHDFVLKSSQPCKTMEEYLASTDASSRFSADLEPAQFTDEKFALYKKYQMAIHGDKESELQPSSFKRFLCDTPLEGPNRFGSFHQMYRLDGKLIAVAVLDLLPGCVSSVYFLYDPDYRSLSLGRVSACREAIMSKAEPFGEYYMGYFIPDCVKMKYKGEYAPSFLKDPASTHWYPLE</sequence>
<dbReference type="PANTHER" id="PTHR21367">
    <property type="entry name" value="ARGININE-TRNA-PROTEIN TRANSFERASE 1"/>
    <property type="match status" value="1"/>
</dbReference>
<dbReference type="Pfam" id="PF04376">
    <property type="entry name" value="ATE_N"/>
    <property type="match status" value="1"/>
</dbReference>
<dbReference type="STRING" id="56484.A0A1Y2EP74"/>
<dbReference type="GO" id="GO:0005737">
    <property type="term" value="C:cytoplasm"/>
    <property type="evidence" value="ECO:0007669"/>
    <property type="project" value="TreeGrafter"/>
</dbReference>
<dbReference type="InterPro" id="IPR016181">
    <property type="entry name" value="Acyl_CoA_acyltransferase"/>
</dbReference>
<dbReference type="OMA" id="NLRTSCC"/>
<keyword evidence="4" id="KW-0012">Acyltransferase</keyword>
<feature type="domain" description="N-end rule aminoacyl transferase C-terminal" evidence="6">
    <location>
        <begin position="113"/>
        <end position="238"/>
    </location>
</feature>
<keyword evidence="3 7" id="KW-0808">Transferase</keyword>
<protein>
    <recommendedName>
        <fullName evidence="2">arginyltransferase</fullName>
        <ecNumber evidence="2">2.3.2.8</ecNumber>
    </recommendedName>
</protein>
<evidence type="ECO:0000256" key="4">
    <source>
        <dbReference type="ARBA" id="ARBA00023315"/>
    </source>
</evidence>
<comment type="similarity">
    <text evidence="1">Belongs to the R-transferase family.</text>
</comment>
<dbReference type="SUPFAM" id="SSF55729">
    <property type="entry name" value="Acyl-CoA N-acyltransferases (Nat)"/>
    <property type="match status" value="1"/>
</dbReference>
<feature type="domain" description="N-end aminoacyl transferase N-terminal" evidence="5">
    <location>
        <begin position="1"/>
        <end position="68"/>
    </location>
</feature>
<dbReference type="PANTHER" id="PTHR21367:SF1">
    <property type="entry name" value="ARGINYL-TRNA--PROTEIN TRANSFERASE 1"/>
    <property type="match status" value="1"/>
</dbReference>
<dbReference type="Proteomes" id="UP000193685">
    <property type="component" value="Unassembled WGS sequence"/>
</dbReference>
<dbReference type="GeneID" id="63783620"/>
<name>A0A1Y2EP74_PROLT</name>
<comment type="caution">
    <text evidence="7">The sequence shown here is derived from an EMBL/GenBank/DDBJ whole genome shotgun (WGS) entry which is preliminary data.</text>
</comment>
<dbReference type="AlphaFoldDB" id="A0A1Y2EP74"/>
<dbReference type="InterPro" id="IPR007472">
    <property type="entry name" value="N-end_Aminoacyl_Trfase_C"/>
</dbReference>
<evidence type="ECO:0000256" key="2">
    <source>
        <dbReference type="ARBA" id="ARBA00012025"/>
    </source>
</evidence>
<evidence type="ECO:0000259" key="6">
    <source>
        <dbReference type="Pfam" id="PF04377"/>
    </source>
</evidence>
<evidence type="ECO:0000313" key="7">
    <source>
        <dbReference type="EMBL" id="ORY73383.1"/>
    </source>
</evidence>
<evidence type="ECO:0000256" key="1">
    <source>
        <dbReference type="ARBA" id="ARBA00009991"/>
    </source>
</evidence>
<dbReference type="OrthoDB" id="74183at2759"/>
<reference evidence="7 8" key="1">
    <citation type="submission" date="2016-07" db="EMBL/GenBank/DDBJ databases">
        <title>Pervasive Adenine N6-methylation of Active Genes in Fungi.</title>
        <authorList>
            <consortium name="DOE Joint Genome Institute"/>
            <person name="Mondo S.J."/>
            <person name="Dannebaum R.O."/>
            <person name="Kuo R.C."/>
            <person name="Labutti K."/>
            <person name="Haridas S."/>
            <person name="Kuo A."/>
            <person name="Salamov A."/>
            <person name="Ahrendt S.R."/>
            <person name="Lipzen A."/>
            <person name="Sullivan W."/>
            <person name="Andreopoulos W.B."/>
            <person name="Clum A."/>
            <person name="Lindquist E."/>
            <person name="Daum C."/>
            <person name="Ramamoorthy G.K."/>
            <person name="Gryganskyi A."/>
            <person name="Culley D."/>
            <person name="Magnuson J.K."/>
            <person name="James T.Y."/>
            <person name="O'Malley M.A."/>
            <person name="Stajich J.E."/>
            <person name="Spatafora J.W."/>
            <person name="Visel A."/>
            <person name="Grigoriev I.V."/>
        </authorList>
    </citation>
    <scope>NUCLEOTIDE SEQUENCE [LARGE SCALE GENOMIC DNA]</scope>
    <source>
        <strain evidence="7 8">12-1054</strain>
    </source>
</reference>
<dbReference type="EC" id="2.3.2.8" evidence="2"/>
<keyword evidence="8" id="KW-1185">Reference proteome</keyword>
<dbReference type="InterPro" id="IPR007471">
    <property type="entry name" value="N-end_Aminoacyl_Trfase_N"/>
</dbReference>
<dbReference type="EMBL" id="MCFI01000035">
    <property type="protein sequence ID" value="ORY73383.1"/>
    <property type="molecule type" value="Genomic_DNA"/>
</dbReference>
<gene>
    <name evidence="7" type="ORF">BCR37DRAFT_331333</name>
</gene>
<dbReference type="InterPro" id="IPR030700">
    <property type="entry name" value="N-end_Aminoacyl_Trfase"/>
</dbReference>